<gene>
    <name evidence="1" type="ORF">HMPREF9473_02175</name>
</gene>
<keyword evidence="2" id="KW-1185">Reference proteome</keyword>
<dbReference type="InterPro" id="IPR024265">
    <property type="entry name" value="DUF3788"/>
</dbReference>
<dbReference type="EMBL" id="ADLN01000044">
    <property type="protein sequence ID" value="EHI59844.1"/>
    <property type="molecule type" value="Genomic_DNA"/>
</dbReference>
<organism evidence="1 2">
    <name type="scientific">Hungatella hathewayi WAL-18680</name>
    <dbReference type="NCBI Taxonomy" id="742737"/>
    <lineage>
        <taxon>Bacteria</taxon>
        <taxon>Bacillati</taxon>
        <taxon>Bacillota</taxon>
        <taxon>Clostridia</taxon>
        <taxon>Lachnospirales</taxon>
        <taxon>Lachnospiraceae</taxon>
        <taxon>Hungatella</taxon>
    </lineage>
</organism>
<dbReference type="AlphaFoldDB" id="G5IF98"/>
<accession>G5IF98</accession>
<comment type="caution">
    <text evidence="1">The sequence shown here is derived from an EMBL/GenBank/DDBJ whole genome shotgun (WGS) entry which is preliminary data.</text>
</comment>
<evidence type="ECO:0008006" key="3">
    <source>
        <dbReference type="Google" id="ProtNLM"/>
    </source>
</evidence>
<dbReference type="Pfam" id="PF12663">
    <property type="entry name" value="DUF3788"/>
    <property type="match status" value="1"/>
</dbReference>
<evidence type="ECO:0000313" key="1">
    <source>
        <dbReference type="EMBL" id="EHI59844.1"/>
    </source>
</evidence>
<reference evidence="1 2" key="1">
    <citation type="submission" date="2011-08" db="EMBL/GenBank/DDBJ databases">
        <title>The Genome Sequence of Clostridium hathewayi WAL-18680.</title>
        <authorList>
            <consortium name="The Broad Institute Genome Sequencing Platform"/>
            <person name="Earl A."/>
            <person name="Ward D."/>
            <person name="Feldgarden M."/>
            <person name="Gevers D."/>
            <person name="Finegold S.M."/>
            <person name="Summanen P.H."/>
            <person name="Molitoris D.R."/>
            <person name="Song M."/>
            <person name="Daigneault M."/>
            <person name="Allen-Vercoe E."/>
            <person name="Young S.K."/>
            <person name="Zeng Q."/>
            <person name="Gargeya S."/>
            <person name="Fitzgerald M."/>
            <person name="Haas B."/>
            <person name="Abouelleil A."/>
            <person name="Alvarado L."/>
            <person name="Arachchi H.M."/>
            <person name="Berlin A."/>
            <person name="Brown A."/>
            <person name="Chapman S.B."/>
            <person name="Chen Z."/>
            <person name="Dunbar C."/>
            <person name="Freedman E."/>
            <person name="Gearin G."/>
            <person name="Gellesch M."/>
            <person name="Goldberg J."/>
            <person name="Griggs A."/>
            <person name="Gujja S."/>
            <person name="Heiman D."/>
            <person name="Howarth C."/>
            <person name="Larson L."/>
            <person name="Lui A."/>
            <person name="MacDonald P.J.P."/>
            <person name="Montmayeur A."/>
            <person name="Murphy C."/>
            <person name="Neiman D."/>
            <person name="Pearson M."/>
            <person name="Priest M."/>
            <person name="Roberts A."/>
            <person name="Saif S."/>
            <person name="Shea T."/>
            <person name="Shenoy N."/>
            <person name="Sisk P."/>
            <person name="Stolte C."/>
            <person name="Sykes S."/>
            <person name="Wortman J."/>
            <person name="Nusbaum C."/>
            <person name="Birren B."/>
        </authorList>
    </citation>
    <scope>NUCLEOTIDE SEQUENCE [LARGE SCALE GENOMIC DNA]</scope>
    <source>
        <strain evidence="1 2">WAL-18680</strain>
    </source>
</reference>
<evidence type="ECO:0000313" key="2">
    <source>
        <dbReference type="Proteomes" id="UP000005384"/>
    </source>
</evidence>
<dbReference type="HOGENOM" id="CLU_125862_1_0_9"/>
<name>G5IF98_9FIRM</name>
<dbReference type="RefSeq" id="WP_006780155.1">
    <property type="nucleotide sequence ID" value="NZ_CP040506.1"/>
</dbReference>
<dbReference type="Proteomes" id="UP000005384">
    <property type="component" value="Unassembled WGS sequence"/>
</dbReference>
<protein>
    <recommendedName>
        <fullName evidence="3">DUF3788 domain-containing protein</fullName>
    </recommendedName>
</protein>
<dbReference type="PATRIC" id="fig|742737.3.peg.2201"/>
<sequence length="140" mass="16570">MIDLQDRNHIPSMEELEDLIRNPLFGKFCLEMEQRYGVCGKPEFSRCDWERGWNLKFKKSGKSLCVIYPRENYITVMVVVGAKEKGTVEEQLLELSPLLQDVYHHTKEGNGQRWLMIDLEDEGNVYRDVLKLIDIRYQCR</sequence>
<proteinExistence type="predicted"/>
<dbReference type="OrthoDB" id="9090890at2"/>